<feature type="compositionally biased region" description="Polar residues" evidence="1">
    <location>
        <begin position="1135"/>
        <end position="1146"/>
    </location>
</feature>
<dbReference type="HOGENOM" id="CLU_259262_0_0_3"/>
<name>E0UNZ1_GLOV7</name>
<dbReference type="EMBL" id="CP002203">
    <property type="protein sequence ID" value="ADN18671.1"/>
    <property type="molecule type" value="Genomic_DNA"/>
</dbReference>
<evidence type="ECO:0000259" key="2">
    <source>
        <dbReference type="Pfam" id="PF09250"/>
    </source>
</evidence>
<sequence length="1328" mass="147967">MINHYSTLTPCLDANSSTQTTLKFRDIQSEKNTSPRQQVINWLIKNNLPALPVAPAQDPYQHHKEIKQSSSCFAHCPLDKLKPVPLFTGKNPSYLDEKGKPHLVNHRQYQNQLPSAIDLKKWFAHPDNGIGTLGGHNGVHWIDLDLHQFPNQAECEQAFWSILERQPALQNTLLEITQSDGYRIGVRVKKNPGFTNFSLTQGGTHVGECLGEGRFTVLSPTIGPSGKPYRNLNLPDKLVEIDEIDFIYSTKKDNTSSLAESSPKLLFSPQSTSNNIPGSIPLEMLAHNGVQQIINGVDLYDDRSHSLTATIKELFGWENWCNTNGIAYRGTALELIQYAGERLGIDADRIERIIKSVDNPALCTSAAYHKGGDSSCWLKISKLDKPTFEAKCPADISQQIKAEQKNWAKQHSSNGNGNYSPPGNGGDSGGNDDNHNRLSYWKNAPTSWAGEIGYWKEKKKPIKDINGTIVGEQSESEFIPKCNFDFQIERELTDSEGGGILIQIKRVFDKLQKSLLIRNADTLTAKDFNNALVKLYGNGITNNLSTAELNSFIHNLRAYYHYRGGKTYQLAERIGQQDNGTYVFSNCQFDKKGNPLSEEVSGIIFNSNLGLEDKIPSPTILPPDPSALPRLVNAMIKFHGRSQIIPAMFHLGYVAAGIHYQEIMKSEGRFPILNAYGDAGSLKTVSAENALSLVGWVNGNGTFVRITESACYERLKLTGSLPLLFDDPDKSDWLNDLIQRIYNGRAREVRGNMQVPHSPVIVTSNFLIGDNKPACLSRIIPLYHEFNGDGDPSAWDELEQARNNASGCLSQLIALGYQRDSIRSLTHSLRQYLPAAHQRVADGLGLLTYYTMEVAKLSGFDPQAIYDYTVNQLCKTANQTHSAIDSFTDFMEKLIALRGQSVVGEWDNRIVETREGFKGLAVNMSSAWLAIEKTYKPPYSRKLIETQISKNGGILNTVQKFPESADEYKAYKRSLVNGHLDSDSYVAPSEPEQKPRRCHIIPLQLINEYISCFTDDDLPPGGDDNLCGGNSPGGGGNSPDNDPLPNLPKDELASDSQVTSVTSGYIQLHQKCNSSNPFIESDSPYNESPSYIKIEDHLETLADPEPVNVEQNYSPTSGQMFLTETHSEIEPITGDTDSPKNVTSPPENDLKPEPISNTEVTFNQKTPVTGCNSTVTEPLEETINNEGEQEVTETRFPEQKTNELDTDEPLEFDQICFNINLEMTRLGWSSSDGITYLQQTYGKKSRHSLNDGQLIEFWQALSRLTPVDDDSLLPGDLIKHKVCGFGTVKMVKNGQFLAQWNNPQIKKNECPIYTLYIDKVWRKLPISL</sequence>
<proteinExistence type="predicted"/>
<accession>E0UNZ1</accession>
<dbReference type="Pfam" id="PF09250">
    <property type="entry name" value="Prim-Pol"/>
    <property type="match status" value="1"/>
</dbReference>
<dbReference type="Proteomes" id="UP000008206">
    <property type="component" value="Plasmid Cy782205"/>
</dbReference>
<dbReference type="SUPFAM" id="SSF56747">
    <property type="entry name" value="Prim-pol domain"/>
    <property type="match status" value="1"/>
</dbReference>
<feature type="region of interest" description="Disordered" evidence="1">
    <location>
        <begin position="1130"/>
        <end position="1155"/>
    </location>
</feature>
<reference evidence="4" key="1">
    <citation type="journal article" date="2011" name="MBio">
        <title>Novel metabolic attributes of the genus Cyanothece, comprising a group of unicellular nitrogen-fixing Cyanobacteria.</title>
        <authorList>
            <person name="Bandyopadhyay A."/>
            <person name="Elvitigala T."/>
            <person name="Welsh E."/>
            <person name="Stockel J."/>
            <person name="Liberton M."/>
            <person name="Min H."/>
            <person name="Sherman L.A."/>
            <person name="Pakrasi H.B."/>
        </authorList>
    </citation>
    <scope>NUCLEOTIDE SEQUENCE [LARGE SCALE GENOMIC DNA]</scope>
    <source>
        <strain evidence="4">PCC 7822</strain>
        <plasmid evidence="4">Cy782205</plasmid>
    </source>
</reference>
<evidence type="ECO:0000313" key="3">
    <source>
        <dbReference type="EMBL" id="ADN18671.1"/>
    </source>
</evidence>
<feature type="region of interest" description="Disordered" evidence="1">
    <location>
        <begin position="403"/>
        <end position="438"/>
    </location>
</feature>
<dbReference type="KEGG" id="cyj:Cyan7822_6660"/>
<evidence type="ECO:0000256" key="1">
    <source>
        <dbReference type="SAM" id="MobiDB-lite"/>
    </source>
</evidence>
<feature type="region of interest" description="Disordered" evidence="1">
    <location>
        <begin position="1021"/>
        <end position="1060"/>
    </location>
</feature>
<evidence type="ECO:0000313" key="4">
    <source>
        <dbReference type="Proteomes" id="UP000008206"/>
    </source>
</evidence>
<gene>
    <name evidence="3" type="ordered locus">Cyan7822_6660</name>
</gene>
<keyword evidence="4" id="KW-1185">Reference proteome</keyword>
<dbReference type="RefSeq" id="WP_013325793.1">
    <property type="nucleotide sequence ID" value="NC_014504.1"/>
</dbReference>
<dbReference type="InterPro" id="IPR015330">
    <property type="entry name" value="DNA_primase/pol_bifunc_N"/>
</dbReference>
<keyword evidence="3" id="KW-0614">Plasmid</keyword>
<feature type="domain" description="DNA primase/polymerase bifunctional N-terminal" evidence="2">
    <location>
        <begin position="94"/>
        <end position="237"/>
    </location>
</feature>
<organism evidence="3 4">
    <name type="scientific">Gloeothece verrucosa (strain PCC 7822)</name>
    <name type="common">Cyanothece sp. (strain PCC 7822)</name>
    <dbReference type="NCBI Taxonomy" id="497965"/>
    <lineage>
        <taxon>Bacteria</taxon>
        <taxon>Bacillati</taxon>
        <taxon>Cyanobacteriota</taxon>
        <taxon>Cyanophyceae</taxon>
        <taxon>Oscillatoriophycideae</taxon>
        <taxon>Chroococcales</taxon>
        <taxon>Aphanothecaceae</taxon>
        <taxon>Gloeothece</taxon>
        <taxon>Gloeothece verrucosa</taxon>
    </lineage>
</organism>
<geneLocation type="plasmid" evidence="3 4">
    <name>Cy782205</name>
</geneLocation>
<dbReference type="OrthoDB" id="9763644at2"/>
<feature type="compositionally biased region" description="Low complexity" evidence="1">
    <location>
        <begin position="411"/>
        <end position="422"/>
    </location>
</feature>
<protein>
    <recommendedName>
        <fullName evidence="2">DNA primase/polymerase bifunctional N-terminal domain-containing protein</fullName>
    </recommendedName>
</protein>